<evidence type="ECO:0000313" key="3">
    <source>
        <dbReference type="Proteomes" id="UP000268696"/>
    </source>
</evidence>
<comment type="similarity">
    <text evidence="1">Belongs to the protease inhibitor I11 (ecotin) family.</text>
</comment>
<dbReference type="Gene3D" id="2.60.40.550">
    <property type="entry name" value="Ecotin"/>
    <property type="match status" value="1"/>
</dbReference>
<gene>
    <name evidence="2" type="ORF">C4K03_1208</name>
</gene>
<evidence type="ECO:0000313" key="2">
    <source>
        <dbReference type="EMBL" id="AZE53379.1"/>
    </source>
</evidence>
<dbReference type="SUPFAM" id="SSF49772">
    <property type="entry name" value="Ecotin, trypsin inhibitor"/>
    <property type="match status" value="1"/>
</dbReference>
<sequence>MDITPHVISEIVTTVLAALRTTNTVDSPENAAVKAPYRKHIFWLQERDDEENLVVAIQAKITVKNDCNTQVLHVSEPRLVGTITATPAGYYQVETPDNEFTPRLRCTFVPARTRPLWLRGDSVIEYASDKPIVIHAHKDIDLSYEIQEKPPVVHD</sequence>
<reference evidence="2 3" key="1">
    <citation type="submission" date="2018-03" db="EMBL/GenBank/DDBJ databases">
        <title>Diversity of phytobeneficial traits revealed by whole-genome analysis of worldwide-isolated phenazine-producing Pseudomonas spp.</title>
        <authorList>
            <person name="Biessy A."/>
            <person name="Novinscak A."/>
            <person name="Blom J."/>
            <person name="Leger G."/>
            <person name="Thomashow L.S."/>
            <person name="Cazorla F.M."/>
            <person name="Josic D."/>
            <person name="Filion M."/>
        </authorList>
    </citation>
    <scope>NUCLEOTIDE SEQUENCE [LARGE SCALE GENOMIC DNA]</scope>
    <source>
        <strain evidence="2 3">30B</strain>
    </source>
</reference>
<dbReference type="Proteomes" id="UP000268696">
    <property type="component" value="Chromosome"/>
</dbReference>
<organism evidence="2 3">
    <name type="scientific">Pseudomonas synxantha</name>
    <dbReference type="NCBI Taxonomy" id="47883"/>
    <lineage>
        <taxon>Bacteria</taxon>
        <taxon>Pseudomonadati</taxon>
        <taxon>Pseudomonadota</taxon>
        <taxon>Gammaproteobacteria</taxon>
        <taxon>Pseudomonadales</taxon>
        <taxon>Pseudomonadaceae</taxon>
        <taxon>Pseudomonas</taxon>
    </lineage>
</organism>
<name>A0A3G7U478_9PSED</name>
<dbReference type="AlphaFoldDB" id="A0A3G7U478"/>
<dbReference type="EMBL" id="CP027754">
    <property type="protein sequence ID" value="AZE53379.1"/>
    <property type="molecule type" value="Genomic_DNA"/>
</dbReference>
<dbReference type="InterPro" id="IPR036198">
    <property type="entry name" value="Ecotin_sf"/>
</dbReference>
<dbReference type="Pfam" id="PF03974">
    <property type="entry name" value="Ecotin"/>
    <property type="match status" value="1"/>
</dbReference>
<proteinExistence type="inferred from homology"/>
<protein>
    <submittedName>
        <fullName evidence="2">Uncharacterized protein</fullName>
    </submittedName>
</protein>
<evidence type="ECO:0000256" key="1">
    <source>
        <dbReference type="ARBA" id="ARBA00010558"/>
    </source>
</evidence>
<dbReference type="InterPro" id="IPR005658">
    <property type="entry name" value="Prot_inh_ecotin"/>
</dbReference>
<dbReference type="RefSeq" id="WP_124376507.1">
    <property type="nucleotide sequence ID" value="NZ_CP027754.1"/>
</dbReference>
<dbReference type="GO" id="GO:0004867">
    <property type="term" value="F:serine-type endopeptidase inhibitor activity"/>
    <property type="evidence" value="ECO:0007669"/>
    <property type="project" value="InterPro"/>
</dbReference>
<accession>A0A3G7U478</accession>